<feature type="region of interest" description="Disordered" evidence="1">
    <location>
        <begin position="332"/>
        <end position="389"/>
    </location>
</feature>
<reference evidence="2" key="2">
    <citation type="journal article" date="2019" name="IMA Fungus">
        <title>Genome sequencing and comparison of five Tilletia species to identify candidate genes for the detection of regulated species infecting wheat.</title>
        <authorList>
            <person name="Nguyen H.D.T."/>
            <person name="Sultana T."/>
            <person name="Kesanakurti P."/>
            <person name="Hambleton S."/>
        </authorList>
    </citation>
    <scope>NUCLEOTIDE SEQUENCE</scope>
    <source>
        <strain evidence="2">DAOMC 236422</strain>
    </source>
</reference>
<feature type="compositionally biased region" description="Low complexity" evidence="1">
    <location>
        <begin position="86"/>
        <end position="98"/>
    </location>
</feature>
<reference evidence="2" key="1">
    <citation type="submission" date="2016-04" db="EMBL/GenBank/DDBJ databases">
        <authorList>
            <person name="Nguyen H.D."/>
            <person name="Samba Siva P."/>
            <person name="Cullis J."/>
            <person name="Levesque C.A."/>
            <person name="Hambleton S."/>
        </authorList>
    </citation>
    <scope>NUCLEOTIDE SEQUENCE</scope>
    <source>
        <strain evidence="2">DAOMC 236422</strain>
    </source>
</reference>
<feature type="region of interest" description="Disordered" evidence="1">
    <location>
        <begin position="437"/>
        <end position="458"/>
    </location>
</feature>
<feature type="compositionally biased region" description="Basic and acidic residues" evidence="1">
    <location>
        <begin position="601"/>
        <end position="610"/>
    </location>
</feature>
<feature type="region of interest" description="Disordered" evidence="1">
    <location>
        <begin position="1"/>
        <end position="24"/>
    </location>
</feature>
<keyword evidence="3" id="KW-1185">Reference proteome</keyword>
<accession>A0A8X7NDQ7</accession>
<feature type="compositionally biased region" description="Low complexity" evidence="1">
    <location>
        <begin position="1"/>
        <end position="23"/>
    </location>
</feature>
<proteinExistence type="predicted"/>
<feature type="compositionally biased region" description="Low complexity" evidence="1">
    <location>
        <begin position="345"/>
        <end position="358"/>
    </location>
</feature>
<dbReference type="Proteomes" id="UP000078113">
    <property type="component" value="Unassembled WGS sequence"/>
</dbReference>
<feature type="compositionally biased region" description="Polar residues" evidence="1">
    <location>
        <begin position="332"/>
        <end position="342"/>
    </location>
</feature>
<feature type="region of interest" description="Disordered" evidence="1">
    <location>
        <begin position="678"/>
        <end position="715"/>
    </location>
</feature>
<dbReference type="AlphaFoldDB" id="A0A8X7NDQ7"/>
<feature type="compositionally biased region" description="Low complexity" evidence="1">
    <location>
        <begin position="688"/>
        <end position="702"/>
    </location>
</feature>
<protein>
    <submittedName>
        <fullName evidence="2">Uncharacterized protein</fullName>
    </submittedName>
</protein>
<sequence>MSFPSQGQGSSSSTSVRDVYNSSIGSRPRRRLDLSLTLRLKCLVHDLEKQGHLKMSESDAWVENFGGPRQSSPRHVVQQDRRRDTSSGSSTSQAASTGMQSFALRTSSEDLLLRMFDTPSSGDHRQKVEARLTASLMAFLRTEATSGRLASHGSPTRFEYTSTATRTYPWCRSPVQSISAVIPKVVTFYESPSGGLEAPWILFERPQGLVLDSVIDSASRQLQDRLQLAKALARLQAAIWGVQDVPGWGTLRIDEDSVKLCIVPEHPSSSSSSPSSAYFNQPSSRRSEAVSVLEAAAAQAEAQLQHMSLGSTYAPLEEESPILSEWSVSTPIPHTRSSSYAYSCTRESPPTTPASSSRSQDEVQNGDASAHSHPSPSPLPPSSRGIDTCPLTASILDGLQRQRSLSDTSIQGILHIARLDRIIEAAEVLLFEEDEDHKAQEHGNEDDFGRETDSNEDWERARRSAIERMEDRMAPKFVLSLPQLSAQNIFVDKVHMDHGSSHPIASRSSSSLPTPPAAHRGQRAAFHHFLPAPSPPAPSWTVTGLSEIDIARGEPAPLAFLSAMSSHSIWAQMLWERPVELASAASHSKDMAERSHKKKEKKQEQLLEKHNRQRKRQRRDWREGPSQSSAAAAAAAVPHPPTTSQAQLPAQRLHRRCAPELSDDESDLGFEFDVEVNDDRKRKRAHPSRTSSPGSSSASSVGHPHHHRGQEDQHDRNTTLLAFYSELARLVPSFDKVYQLALASKLPELLRLAKVDGFGTDKASRMATATATATDGGQDGAEWTKDERVVLAAAAERRRRRLERAAAAASAKTTAAATTSGGTGQAYIPSWIASHHHHH</sequence>
<organism evidence="2 3">
    <name type="scientific">Tilletia walkeri</name>
    <dbReference type="NCBI Taxonomy" id="117179"/>
    <lineage>
        <taxon>Eukaryota</taxon>
        <taxon>Fungi</taxon>
        <taxon>Dikarya</taxon>
        <taxon>Basidiomycota</taxon>
        <taxon>Ustilaginomycotina</taxon>
        <taxon>Exobasidiomycetes</taxon>
        <taxon>Tilletiales</taxon>
        <taxon>Tilletiaceae</taxon>
        <taxon>Tilletia</taxon>
    </lineage>
</organism>
<comment type="caution">
    <text evidence="2">The sequence shown here is derived from an EMBL/GenBank/DDBJ whole genome shotgun (WGS) entry which is preliminary data.</text>
</comment>
<evidence type="ECO:0000256" key="1">
    <source>
        <dbReference type="SAM" id="MobiDB-lite"/>
    </source>
</evidence>
<dbReference type="EMBL" id="LWDG02000043">
    <property type="protein sequence ID" value="KAE8270605.1"/>
    <property type="molecule type" value="Genomic_DNA"/>
</dbReference>
<gene>
    <name evidence="2" type="ORF">A4X09_0g1714</name>
</gene>
<feature type="compositionally biased region" description="Low complexity" evidence="1">
    <location>
        <begin position="501"/>
        <end position="512"/>
    </location>
</feature>
<evidence type="ECO:0000313" key="3">
    <source>
        <dbReference type="Proteomes" id="UP000078113"/>
    </source>
</evidence>
<feature type="region of interest" description="Disordered" evidence="1">
    <location>
        <begin position="64"/>
        <end position="100"/>
    </location>
</feature>
<evidence type="ECO:0000313" key="2">
    <source>
        <dbReference type="EMBL" id="KAE8270605.1"/>
    </source>
</evidence>
<feature type="region of interest" description="Disordered" evidence="1">
    <location>
        <begin position="586"/>
        <end position="654"/>
    </location>
</feature>
<name>A0A8X7NDQ7_9BASI</name>
<feature type="region of interest" description="Disordered" evidence="1">
    <location>
        <begin position="500"/>
        <end position="521"/>
    </location>
</feature>